<dbReference type="Pfam" id="PF01545">
    <property type="entry name" value="Cation_efflux"/>
    <property type="match status" value="1"/>
</dbReference>
<feature type="transmembrane region" description="Helical" evidence="8">
    <location>
        <begin position="42"/>
        <end position="63"/>
    </location>
</feature>
<comment type="caution">
    <text evidence="11">The sequence shown here is derived from an EMBL/GenBank/DDBJ whole genome shotgun (WGS) entry which is preliminary data.</text>
</comment>
<evidence type="ECO:0000256" key="3">
    <source>
        <dbReference type="ARBA" id="ARBA00022448"/>
    </source>
</evidence>
<dbReference type="InterPro" id="IPR002524">
    <property type="entry name" value="Cation_efflux"/>
</dbReference>
<proteinExistence type="inferred from homology"/>
<evidence type="ECO:0000256" key="8">
    <source>
        <dbReference type="SAM" id="Phobius"/>
    </source>
</evidence>
<comment type="similarity">
    <text evidence="2">Belongs to the cation diffusion facilitator (CDF) transporter (TC 2.A.4) family. SLC30A subfamily.</text>
</comment>
<dbReference type="InterPro" id="IPR058533">
    <property type="entry name" value="Cation_efflux_TM"/>
</dbReference>
<evidence type="ECO:0000259" key="9">
    <source>
        <dbReference type="Pfam" id="PF01545"/>
    </source>
</evidence>
<dbReference type="Proteomes" id="UP000442535">
    <property type="component" value="Unassembled WGS sequence"/>
</dbReference>
<evidence type="ECO:0000256" key="1">
    <source>
        <dbReference type="ARBA" id="ARBA00004141"/>
    </source>
</evidence>
<dbReference type="PANTHER" id="PTHR11562">
    <property type="entry name" value="CATION EFFLUX PROTEIN/ ZINC TRANSPORTER"/>
    <property type="match status" value="1"/>
</dbReference>
<evidence type="ECO:0000256" key="4">
    <source>
        <dbReference type="ARBA" id="ARBA00022692"/>
    </source>
</evidence>
<keyword evidence="12" id="KW-1185">Reference proteome</keyword>
<dbReference type="InterPro" id="IPR027469">
    <property type="entry name" value="Cation_efflux_TMD_sf"/>
</dbReference>
<dbReference type="InterPro" id="IPR036837">
    <property type="entry name" value="Cation_efflux_CTD_sf"/>
</dbReference>
<evidence type="ECO:0000256" key="5">
    <source>
        <dbReference type="ARBA" id="ARBA00022989"/>
    </source>
</evidence>
<feature type="transmembrane region" description="Helical" evidence="8">
    <location>
        <begin position="83"/>
        <end position="102"/>
    </location>
</feature>
<feature type="transmembrane region" description="Helical" evidence="8">
    <location>
        <begin position="114"/>
        <end position="137"/>
    </location>
</feature>
<comment type="subcellular location">
    <subcellularLocation>
        <location evidence="1">Membrane</location>
        <topology evidence="1">Multi-pass membrane protein</topology>
    </subcellularLocation>
</comment>
<dbReference type="GO" id="GO:0005886">
    <property type="term" value="C:plasma membrane"/>
    <property type="evidence" value="ECO:0007669"/>
    <property type="project" value="TreeGrafter"/>
</dbReference>
<feature type="transmembrane region" description="Helical" evidence="8">
    <location>
        <begin position="158"/>
        <end position="176"/>
    </location>
</feature>
<organism evidence="11 12">
    <name type="scientific">Mobiluncus porci</name>
    <dbReference type="NCBI Taxonomy" id="2652278"/>
    <lineage>
        <taxon>Bacteria</taxon>
        <taxon>Bacillati</taxon>
        <taxon>Actinomycetota</taxon>
        <taxon>Actinomycetes</taxon>
        <taxon>Actinomycetales</taxon>
        <taxon>Actinomycetaceae</taxon>
        <taxon>Mobiluncus</taxon>
    </lineage>
</organism>
<evidence type="ECO:0000256" key="2">
    <source>
        <dbReference type="ARBA" id="ARBA00008873"/>
    </source>
</evidence>
<dbReference type="Gene3D" id="1.20.1510.10">
    <property type="entry name" value="Cation efflux protein transmembrane domain"/>
    <property type="match status" value="1"/>
</dbReference>
<dbReference type="SUPFAM" id="SSF161111">
    <property type="entry name" value="Cation efflux protein transmembrane domain-like"/>
    <property type="match status" value="1"/>
</dbReference>
<protein>
    <submittedName>
        <fullName evidence="11">Cation transporter</fullName>
    </submittedName>
</protein>
<evidence type="ECO:0000256" key="7">
    <source>
        <dbReference type="ARBA" id="ARBA00023136"/>
    </source>
</evidence>
<feature type="domain" description="Cation efflux protein transmembrane" evidence="9">
    <location>
        <begin position="16"/>
        <end position="207"/>
    </location>
</feature>
<gene>
    <name evidence="11" type="ORF">FYJ63_06380</name>
</gene>
<dbReference type="EMBL" id="VUMY01000010">
    <property type="protein sequence ID" value="MST49861.1"/>
    <property type="molecule type" value="Genomic_DNA"/>
</dbReference>
<dbReference type="NCBIfam" id="TIGR01297">
    <property type="entry name" value="CDF"/>
    <property type="match status" value="1"/>
</dbReference>
<dbReference type="Pfam" id="PF16916">
    <property type="entry name" value="ZT_dimer"/>
    <property type="match status" value="1"/>
</dbReference>
<name>A0A7K0K2Z2_9ACTO</name>
<sequence length="304" mass="32145">MPHDHSHTTNAGASRLWFALAVTVTVFVVEIVGAVLTSSLAVVVDLGHVFTDLCGLIAALVAAKLSTLPATSRRTWGWARAEVLAAAFQALVLIGVGGYAVVEAIRRLISPEQVQGQGLLLVGIIGLIGNCLSLAVLSGSRDKNLNLRAAFLEVFNDALGSLAVIVSAIVISATGWYQADAIASLGIAVLIVPRALAILKTSTRILMGFTPKGLDLEAVRSHLQTTPHIIGVHDVHAATVSSGMPVFSAHLVLPEECFFDGHSVEVLQNVENCLREHHAVALMHTTIQLEPPGFAHAHADNFHE</sequence>
<keyword evidence="7 8" id="KW-0472">Membrane</keyword>
<feature type="domain" description="Cation efflux protein cytoplasmic" evidence="10">
    <location>
        <begin position="211"/>
        <end position="291"/>
    </location>
</feature>
<evidence type="ECO:0000313" key="11">
    <source>
        <dbReference type="EMBL" id="MST49861.1"/>
    </source>
</evidence>
<dbReference type="GO" id="GO:0005385">
    <property type="term" value="F:zinc ion transmembrane transporter activity"/>
    <property type="evidence" value="ECO:0007669"/>
    <property type="project" value="TreeGrafter"/>
</dbReference>
<keyword evidence="3" id="KW-0813">Transport</keyword>
<keyword evidence="6" id="KW-0406">Ion transport</keyword>
<accession>A0A7K0K2Z2</accession>
<dbReference type="PANTHER" id="PTHR11562:SF17">
    <property type="entry name" value="RE54080P-RELATED"/>
    <property type="match status" value="1"/>
</dbReference>
<evidence type="ECO:0000313" key="12">
    <source>
        <dbReference type="Proteomes" id="UP000442535"/>
    </source>
</evidence>
<feature type="transmembrane region" description="Helical" evidence="8">
    <location>
        <begin position="182"/>
        <end position="199"/>
    </location>
</feature>
<evidence type="ECO:0000256" key="6">
    <source>
        <dbReference type="ARBA" id="ARBA00023065"/>
    </source>
</evidence>
<dbReference type="InterPro" id="IPR050681">
    <property type="entry name" value="CDF/SLC30A"/>
</dbReference>
<dbReference type="SUPFAM" id="SSF160240">
    <property type="entry name" value="Cation efflux protein cytoplasmic domain-like"/>
    <property type="match status" value="1"/>
</dbReference>
<feature type="transmembrane region" description="Helical" evidence="8">
    <location>
        <begin position="16"/>
        <end position="36"/>
    </location>
</feature>
<keyword evidence="4 8" id="KW-0812">Transmembrane</keyword>
<dbReference type="InterPro" id="IPR027470">
    <property type="entry name" value="Cation_efflux_CTD"/>
</dbReference>
<dbReference type="AlphaFoldDB" id="A0A7K0K2Z2"/>
<evidence type="ECO:0000259" key="10">
    <source>
        <dbReference type="Pfam" id="PF16916"/>
    </source>
</evidence>
<dbReference type="RefSeq" id="WP_154544948.1">
    <property type="nucleotide sequence ID" value="NZ_JAQYQY010000029.1"/>
</dbReference>
<reference evidence="11 12" key="1">
    <citation type="submission" date="2019-08" db="EMBL/GenBank/DDBJ databases">
        <title>In-depth cultivation of the pig gut microbiome towards novel bacterial diversity and tailored functional studies.</title>
        <authorList>
            <person name="Wylensek D."/>
            <person name="Hitch T.C.A."/>
            <person name="Clavel T."/>
        </authorList>
    </citation>
    <scope>NUCLEOTIDE SEQUENCE [LARGE SCALE GENOMIC DNA]</scope>
    <source>
        <strain evidence="11 12">RF-GAM-744-WT-7</strain>
    </source>
</reference>
<keyword evidence="5 8" id="KW-1133">Transmembrane helix</keyword>